<dbReference type="Proteomes" id="UP001634394">
    <property type="component" value="Unassembled WGS sequence"/>
</dbReference>
<keyword evidence="9" id="KW-0446">Lipid-binding</keyword>
<keyword evidence="8" id="KW-0175">Coiled coil</keyword>
<feature type="domain" description="Mitochondria-eating protein C-terminal" evidence="13">
    <location>
        <begin position="28"/>
        <end position="226"/>
    </location>
</feature>
<comment type="subcellular location">
    <subcellularLocation>
        <location evidence="3">Cytoplasm</location>
    </subcellularLocation>
    <subcellularLocation>
        <location evidence="2">Mitochondrion matrix</location>
    </subcellularLocation>
    <subcellularLocation>
        <location evidence="1">Mitochondrion outer membrane</location>
    </subcellularLocation>
</comment>
<dbReference type="GO" id="GO:0008289">
    <property type="term" value="F:lipid binding"/>
    <property type="evidence" value="ECO:0007669"/>
    <property type="project" value="UniProtKB-KW"/>
</dbReference>
<evidence type="ECO:0000256" key="10">
    <source>
        <dbReference type="ARBA" id="ARBA00023128"/>
    </source>
</evidence>
<evidence type="ECO:0000259" key="13">
    <source>
        <dbReference type="Pfam" id="PF16026"/>
    </source>
</evidence>
<evidence type="ECO:0000256" key="9">
    <source>
        <dbReference type="ARBA" id="ARBA00023121"/>
    </source>
</evidence>
<evidence type="ECO:0000256" key="7">
    <source>
        <dbReference type="ARBA" id="ARBA00022787"/>
    </source>
</evidence>
<keyword evidence="11" id="KW-0472">Membrane</keyword>
<accession>A0ABD3X0L9</accession>
<keyword evidence="15" id="KW-1185">Reference proteome</keyword>
<keyword evidence="7" id="KW-1000">Mitochondrion outer membrane</keyword>
<dbReference type="Pfam" id="PF16026">
    <property type="entry name" value="MIEAP"/>
    <property type="match status" value="1"/>
</dbReference>
<dbReference type="GO" id="GO:0005759">
    <property type="term" value="C:mitochondrial matrix"/>
    <property type="evidence" value="ECO:0007669"/>
    <property type="project" value="UniProtKB-SubCell"/>
</dbReference>
<sequence length="229" mass="26232">MLLRLSELAGAKLYKDNPNIVDLSDPNRPAKLKDKFCEIYSNEWTDAYQKLSESKPTRSEEKIIKFLLDILLEGFAYCTQVRDIQREGLLKVILYPMEDNGNSQVKMENVEINDILARHLAEVPKLSGTMTSEQVAKAFLSKKDMKDKFGPDFETNEKYIIQCVKMCWLMQVQTPPVCLDLAAKPGDKFDNEIYKEYTKKGKKIDFIVWPPLRRMAGGDLIEKGVAQGK</sequence>
<keyword evidence="10" id="KW-0496">Mitochondrion</keyword>
<name>A0ABD3X0L9_SINWO</name>
<evidence type="ECO:0000256" key="4">
    <source>
        <dbReference type="ARBA" id="ARBA00008233"/>
    </source>
</evidence>
<dbReference type="EMBL" id="JBJQND010000004">
    <property type="protein sequence ID" value="KAL3879270.1"/>
    <property type="molecule type" value="Genomic_DNA"/>
</dbReference>
<evidence type="ECO:0000256" key="12">
    <source>
        <dbReference type="ARBA" id="ARBA00032687"/>
    </source>
</evidence>
<dbReference type="AlphaFoldDB" id="A0ABD3X0L9"/>
<gene>
    <name evidence="14" type="ORF">ACJMK2_031572</name>
</gene>
<protein>
    <recommendedName>
        <fullName evidence="5">Mitochondria-eating protein</fullName>
    </recommendedName>
    <alternativeName>
        <fullName evidence="12">Spermatogenesis-associated protein 18</fullName>
    </alternativeName>
</protein>
<evidence type="ECO:0000256" key="3">
    <source>
        <dbReference type="ARBA" id="ARBA00004496"/>
    </source>
</evidence>
<evidence type="ECO:0000256" key="6">
    <source>
        <dbReference type="ARBA" id="ARBA00022490"/>
    </source>
</evidence>
<dbReference type="InterPro" id="IPR026169">
    <property type="entry name" value="MIEAP"/>
</dbReference>
<comment type="similarity">
    <text evidence="4">Belongs to the MIEAP family.</text>
</comment>
<dbReference type="GO" id="GO:0005741">
    <property type="term" value="C:mitochondrial outer membrane"/>
    <property type="evidence" value="ECO:0007669"/>
    <property type="project" value="UniProtKB-SubCell"/>
</dbReference>
<evidence type="ECO:0000256" key="11">
    <source>
        <dbReference type="ARBA" id="ARBA00023136"/>
    </source>
</evidence>
<dbReference type="InterPro" id="IPR031981">
    <property type="entry name" value="MIEAP_C"/>
</dbReference>
<evidence type="ECO:0000256" key="8">
    <source>
        <dbReference type="ARBA" id="ARBA00023054"/>
    </source>
</evidence>
<reference evidence="14 15" key="1">
    <citation type="submission" date="2024-11" db="EMBL/GenBank/DDBJ databases">
        <title>Chromosome-level genome assembly of the freshwater bivalve Anodonta woodiana.</title>
        <authorList>
            <person name="Chen X."/>
        </authorList>
    </citation>
    <scope>NUCLEOTIDE SEQUENCE [LARGE SCALE GENOMIC DNA]</scope>
    <source>
        <strain evidence="14">MN2024</strain>
        <tissue evidence="14">Gills</tissue>
    </source>
</reference>
<evidence type="ECO:0000313" key="15">
    <source>
        <dbReference type="Proteomes" id="UP001634394"/>
    </source>
</evidence>
<keyword evidence="6" id="KW-0963">Cytoplasm</keyword>
<proteinExistence type="inferred from homology"/>
<organism evidence="14 15">
    <name type="scientific">Sinanodonta woodiana</name>
    <name type="common">Chinese pond mussel</name>
    <name type="synonym">Anodonta woodiana</name>
    <dbReference type="NCBI Taxonomy" id="1069815"/>
    <lineage>
        <taxon>Eukaryota</taxon>
        <taxon>Metazoa</taxon>
        <taxon>Spiralia</taxon>
        <taxon>Lophotrochozoa</taxon>
        <taxon>Mollusca</taxon>
        <taxon>Bivalvia</taxon>
        <taxon>Autobranchia</taxon>
        <taxon>Heteroconchia</taxon>
        <taxon>Palaeoheterodonta</taxon>
        <taxon>Unionida</taxon>
        <taxon>Unionoidea</taxon>
        <taxon>Unionidae</taxon>
        <taxon>Unioninae</taxon>
        <taxon>Sinanodonta</taxon>
    </lineage>
</organism>
<comment type="caution">
    <text evidence="14">The sequence shown here is derived from an EMBL/GenBank/DDBJ whole genome shotgun (WGS) entry which is preliminary data.</text>
</comment>
<evidence type="ECO:0000256" key="1">
    <source>
        <dbReference type="ARBA" id="ARBA00004294"/>
    </source>
</evidence>
<evidence type="ECO:0000256" key="2">
    <source>
        <dbReference type="ARBA" id="ARBA00004305"/>
    </source>
</evidence>
<evidence type="ECO:0000256" key="5">
    <source>
        <dbReference type="ARBA" id="ARBA00019863"/>
    </source>
</evidence>
<evidence type="ECO:0000313" key="14">
    <source>
        <dbReference type="EMBL" id="KAL3879270.1"/>
    </source>
</evidence>
<dbReference type="PANTHER" id="PTHR21771">
    <property type="entry name" value="MITOCHONDRIA-EATING PROTEIN-RELATED"/>
    <property type="match status" value="1"/>
</dbReference>